<comment type="similarity">
    <text evidence="1">Belongs to the ABC transporter superfamily.</text>
</comment>
<evidence type="ECO:0000313" key="7">
    <source>
        <dbReference type="Proteomes" id="UP000294927"/>
    </source>
</evidence>
<reference evidence="6 7" key="1">
    <citation type="submission" date="2019-03" db="EMBL/GenBank/DDBJ databases">
        <title>Genomic Encyclopedia of Archaeal and Bacterial Type Strains, Phase II (KMG-II): from individual species to whole genera.</title>
        <authorList>
            <person name="Goeker M."/>
        </authorList>
    </citation>
    <scope>NUCLEOTIDE SEQUENCE [LARGE SCALE GENOMIC DNA]</scope>
    <source>
        <strain evidence="6 7">DSM 45499</strain>
    </source>
</reference>
<dbReference type="SMART" id="SM00382">
    <property type="entry name" value="AAA"/>
    <property type="match status" value="1"/>
</dbReference>
<proteinExistence type="inferred from homology"/>
<evidence type="ECO:0000256" key="4">
    <source>
        <dbReference type="ARBA" id="ARBA00022840"/>
    </source>
</evidence>
<dbReference type="Pfam" id="PF08352">
    <property type="entry name" value="oligo_HPY"/>
    <property type="match status" value="1"/>
</dbReference>
<dbReference type="RefSeq" id="WP_166663943.1">
    <property type="nucleotide sequence ID" value="NZ_SOCP01000002.1"/>
</dbReference>
<dbReference type="InterPro" id="IPR050319">
    <property type="entry name" value="ABC_transp_ATP-bind"/>
</dbReference>
<dbReference type="PROSITE" id="PS50893">
    <property type="entry name" value="ABC_TRANSPORTER_2"/>
    <property type="match status" value="1"/>
</dbReference>
<dbReference type="Proteomes" id="UP000294927">
    <property type="component" value="Unassembled WGS sequence"/>
</dbReference>
<dbReference type="Gene3D" id="3.40.50.300">
    <property type="entry name" value="P-loop containing nucleotide triphosphate hydrolases"/>
    <property type="match status" value="1"/>
</dbReference>
<keyword evidence="3" id="KW-0547">Nucleotide-binding</keyword>
<dbReference type="AlphaFoldDB" id="A0A4R7W116"/>
<keyword evidence="2" id="KW-0813">Transport</keyword>
<name>A0A4R7W116_9PSEU</name>
<dbReference type="PANTHER" id="PTHR43776">
    <property type="entry name" value="TRANSPORT ATP-BINDING PROTEIN"/>
    <property type="match status" value="1"/>
</dbReference>
<dbReference type="NCBIfam" id="TIGR01727">
    <property type="entry name" value="oligo_HPY"/>
    <property type="match status" value="1"/>
</dbReference>
<dbReference type="InterPro" id="IPR017871">
    <property type="entry name" value="ABC_transporter-like_CS"/>
</dbReference>
<dbReference type="InterPro" id="IPR003439">
    <property type="entry name" value="ABC_transporter-like_ATP-bd"/>
</dbReference>
<dbReference type="EMBL" id="SOCP01000002">
    <property type="protein sequence ID" value="TDV56223.1"/>
    <property type="molecule type" value="Genomic_DNA"/>
</dbReference>
<dbReference type="GO" id="GO:0005524">
    <property type="term" value="F:ATP binding"/>
    <property type="evidence" value="ECO:0007669"/>
    <property type="project" value="UniProtKB-KW"/>
</dbReference>
<evidence type="ECO:0000259" key="5">
    <source>
        <dbReference type="PROSITE" id="PS50893"/>
    </source>
</evidence>
<dbReference type="PANTHER" id="PTHR43776:SF7">
    <property type="entry name" value="D,D-DIPEPTIDE TRANSPORT ATP-BINDING PROTEIN DDPF-RELATED"/>
    <property type="match status" value="1"/>
</dbReference>
<evidence type="ECO:0000256" key="2">
    <source>
        <dbReference type="ARBA" id="ARBA00022448"/>
    </source>
</evidence>
<sequence length="346" mass="36984">MSTQRGEDGQSAMEVRGLVVRYGTGRQALTAVDQVDLTVPEGGTLGIVGESGCGKSTIAKALVGLVPVAEGSINLGGEDFTRQSARASANYRRRVQMIFQDPHSSLNPRMTAGMTIAEALAHGTQSGLSRADRRREVSRLLDLVQLPESAADRYPHQFSGGQKQRIAIARALAVGARVIINDEVTSALDVSVQATIINLLRDLQRERGLSYVFISHDLSVVRAVSDVVAVMYLGRVVELAPADEVFDAPTHPYTRALVASIPTMAEATRSKPLVGEIPDPRNPPTGCHFHTRCSIGPLYRDDRPECATDDPRAGAAERLHRAACHFAPSAPAVVAPTTGTRVAHSA</sequence>
<comment type="caution">
    <text evidence="6">The sequence shown here is derived from an EMBL/GenBank/DDBJ whole genome shotgun (WGS) entry which is preliminary data.</text>
</comment>
<dbReference type="FunFam" id="3.40.50.300:FF:000016">
    <property type="entry name" value="Oligopeptide ABC transporter ATP-binding component"/>
    <property type="match status" value="1"/>
</dbReference>
<evidence type="ECO:0000256" key="1">
    <source>
        <dbReference type="ARBA" id="ARBA00005417"/>
    </source>
</evidence>
<dbReference type="Pfam" id="PF00005">
    <property type="entry name" value="ABC_tran"/>
    <property type="match status" value="1"/>
</dbReference>
<evidence type="ECO:0000256" key="3">
    <source>
        <dbReference type="ARBA" id="ARBA00022741"/>
    </source>
</evidence>
<organism evidence="6 7">
    <name type="scientific">Actinophytocola oryzae</name>
    <dbReference type="NCBI Taxonomy" id="502181"/>
    <lineage>
        <taxon>Bacteria</taxon>
        <taxon>Bacillati</taxon>
        <taxon>Actinomycetota</taxon>
        <taxon>Actinomycetes</taxon>
        <taxon>Pseudonocardiales</taxon>
        <taxon>Pseudonocardiaceae</taxon>
    </lineage>
</organism>
<dbReference type="SUPFAM" id="SSF52540">
    <property type="entry name" value="P-loop containing nucleoside triphosphate hydrolases"/>
    <property type="match status" value="1"/>
</dbReference>
<keyword evidence="4 6" id="KW-0067">ATP-binding</keyword>
<feature type="domain" description="ABC transporter" evidence="5">
    <location>
        <begin position="13"/>
        <end position="258"/>
    </location>
</feature>
<dbReference type="InterPro" id="IPR003593">
    <property type="entry name" value="AAA+_ATPase"/>
</dbReference>
<accession>A0A4R7W116</accession>
<protein>
    <submittedName>
        <fullName evidence="6">Peptide/nickel transport system ATP-binding protein</fullName>
    </submittedName>
</protein>
<dbReference type="CDD" id="cd03257">
    <property type="entry name" value="ABC_NikE_OppD_transporters"/>
    <property type="match status" value="1"/>
</dbReference>
<dbReference type="InterPro" id="IPR027417">
    <property type="entry name" value="P-loop_NTPase"/>
</dbReference>
<keyword evidence="7" id="KW-1185">Reference proteome</keyword>
<dbReference type="GO" id="GO:0016887">
    <property type="term" value="F:ATP hydrolysis activity"/>
    <property type="evidence" value="ECO:0007669"/>
    <property type="project" value="InterPro"/>
</dbReference>
<dbReference type="PROSITE" id="PS00211">
    <property type="entry name" value="ABC_TRANSPORTER_1"/>
    <property type="match status" value="1"/>
</dbReference>
<dbReference type="GO" id="GO:0055085">
    <property type="term" value="P:transmembrane transport"/>
    <property type="evidence" value="ECO:0007669"/>
    <property type="project" value="UniProtKB-ARBA"/>
</dbReference>
<dbReference type="InterPro" id="IPR013563">
    <property type="entry name" value="Oligopep_ABC_C"/>
</dbReference>
<evidence type="ECO:0000313" key="6">
    <source>
        <dbReference type="EMBL" id="TDV56223.1"/>
    </source>
</evidence>
<dbReference type="GO" id="GO:0015833">
    <property type="term" value="P:peptide transport"/>
    <property type="evidence" value="ECO:0007669"/>
    <property type="project" value="InterPro"/>
</dbReference>
<gene>
    <name evidence="6" type="ORF">CLV71_102289</name>
</gene>